<proteinExistence type="predicted"/>
<evidence type="ECO:0000313" key="2">
    <source>
        <dbReference type="WBParaSite" id="JU765_v2.g4893.t1"/>
    </source>
</evidence>
<reference evidence="2" key="1">
    <citation type="submission" date="2022-11" db="UniProtKB">
        <authorList>
            <consortium name="WormBaseParasite"/>
        </authorList>
    </citation>
    <scope>IDENTIFICATION</scope>
</reference>
<name>A0AC34RA47_9BILA</name>
<organism evidence="1 2">
    <name type="scientific">Panagrolaimus sp. JU765</name>
    <dbReference type="NCBI Taxonomy" id="591449"/>
    <lineage>
        <taxon>Eukaryota</taxon>
        <taxon>Metazoa</taxon>
        <taxon>Ecdysozoa</taxon>
        <taxon>Nematoda</taxon>
        <taxon>Chromadorea</taxon>
        <taxon>Rhabditida</taxon>
        <taxon>Tylenchina</taxon>
        <taxon>Panagrolaimomorpha</taxon>
        <taxon>Panagrolaimoidea</taxon>
        <taxon>Panagrolaimidae</taxon>
        <taxon>Panagrolaimus</taxon>
    </lineage>
</organism>
<sequence>MENLLKESGKFFKGLKLQTFCLLLTSTLLFANHSIIFELIPIEKVVVDHVEEIENDHVDEFKLMPLAKVLVYEMEAVKLPNQFVAKCFLQVGFYVGIFIGLCFGWIIFRFWRPKIILLTSVALNAIFIFGNGFVPYFWSFVIARILVGFTVAVGQIAIALLFIDWSFSTNQPLTIHYQLSTRCLSLFCIGIMLYMNFSWRKIFFVHPCSLIAVVVLNLIFVNESPRWLRTKGKLDEFRNQVLNFAKNLGKTTTNEHEILLEDENDPKKHALMPSPPEILQLIVCYTLNALASMILQGSSGFYLSWNIEIILLASMQLFGSIITTPFYSQIRIPIVIFTTCSIMLTILLIFLPHGIYYGTILQVTKFNAILNDHFMIFFIFNLCSPIKNDLRKISGRILREWRSKLLLGLETFATISRILAIFFVLQKDDSIQKNDRIPKLAICIACYGIVLLLILVGFTLCSRQPLLETNENDKPLIEDPEKPTSPILPPSQPTNPNDNDEDTVIVNEEDDEVDIDI</sequence>
<evidence type="ECO:0000313" key="1">
    <source>
        <dbReference type="Proteomes" id="UP000887576"/>
    </source>
</evidence>
<dbReference type="WBParaSite" id="JU765_v2.g4893.t1">
    <property type="protein sequence ID" value="JU765_v2.g4893.t1"/>
    <property type="gene ID" value="JU765_v2.g4893"/>
</dbReference>
<protein>
    <submittedName>
        <fullName evidence="2">Major facilitator superfamily (MFS) profile domain-containing protein</fullName>
    </submittedName>
</protein>
<dbReference type="Proteomes" id="UP000887576">
    <property type="component" value="Unplaced"/>
</dbReference>
<accession>A0AC34RA47</accession>